<evidence type="ECO:0008006" key="4">
    <source>
        <dbReference type="Google" id="ProtNLM"/>
    </source>
</evidence>
<evidence type="ECO:0000313" key="2">
    <source>
        <dbReference type="EMBL" id="GIF03684.1"/>
    </source>
</evidence>
<dbReference type="Gene3D" id="2.60.40.10">
    <property type="entry name" value="Immunoglobulins"/>
    <property type="match status" value="1"/>
</dbReference>
<name>A0A919TIC7_9ACTN</name>
<gene>
    <name evidence="2" type="ORF">Asi03nite_12220</name>
</gene>
<sequence>MSKSKSSTIRRRLGRAGLATGAATGLLAAMSAAPAYAAAGTLALSSPGGPTGGNNTIVATLATPPTPPNPTAFTATTAVYFVPATATTATTVTCPATYPTTPPPANLVATGSPAVKLLAPNKIAVTVPQGVVVTAGGVYRYGACAYAANTAGANLIAGGQYTVGTRPQISAVNGIAPLSGPALGGTPVTVTGVGFVPNTATSTNTTATLDGDPLTDIVVAGNGASFTATTPAHAAGGPYLLSVTTPGGTVNTLGLTTSKATLFNYTNGIVVSPNTAPNYRGSVDLDVLGVGFANYTFDATTGSSTNGGTGHVYLTPSTGYNPTGTTTATTGNKTAPQLSECLNVLVISNSELLCSLPLNHTYTNVAAATLTTTAARTTAAGGGTLNVTTTNNSTIITSTNAAFSQNDVGLPVSGTGVGANALIASVQSPTQATTTVPSTVDGTATDLSVGGPKSNLTGTLAADKRTLTGMTGLTQADVGRGVSSGTAAFPTNATIVSVSSDGATATVSDAGTGTAGGVSDVSITPSVPVQNGTYTITVVNNGAVGAQVNASYQQSIVSSGSAFTVAEY</sequence>
<keyword evidence="3" id="KW-1185">Reference proteome</keyword>
<feature type="chain" id="PRO_5036880404" description="IPT/TIG domain-containing protein" evidence="1">
    <location>
        <begin position="38"/>
        <end position="568"/>
    </location>
</feature>
<proteinExistence type="predicted"/>
<dbReference type="Proteomes" id="UP000629619">
    <property type="component" value="Unassembled WGS sequence"/>
</dbReference>
<dbReference type="EMBL" id="BOMW01000012">
    <property type="protein sequence ID" value="GIF03684.1"/>
    <property type="molecule type" value="Genomic_DNA"/>
</dbReference>
<dbReference type="InterPro" id="IPR013783">
    <property type="entry name" value="Ig-like_fold"/>
</dbReference>
<accession>A0A919TIC7</accession>
<dbReference type="PROSITE" id="PS51318">
    <property type="entry name" value="TAT"/>
    <property type="match status" value="1"/>
</dbReference>
<dbReference type="SUPFAM" id="SSF81296">
    <property type="entry name" value="E set domains"/>
    <property type="match status" value="1"/>
</dbReference>
<dbReference type="RefSeq" id="WP_203677380.1">
    <property type="nucleotide sequence ID" value="NZ_BOMW01000012.1"/>
</dbReference>
<dbReference type="InterPro" id="IPR006311">
    <property type="entry name" value="TAT_signal"/>
</dbReference>
<dbReference type="GO" id="GO:0005975">
    <property type="term" value="P:carbohydrate metabolic process"/>
    <property type="evidence" value="ECO:0007669"/>
    <property type="project" value="UniProtKB-ARBA"/>
</dbReference>
<protein>
    <recommendedName>
        <fullName evidence="4">IPT/TIG domain-containing protein</fullName>
    </recommendedName>
</protein>
<organism evidence="2 3">
    <name type="scientific">Actinoplanes siamensis</name>
    <dbReference type="NCBI Taxonomy" id="1223317"/>
    <lineage>
        <taxon>Bacteria</taxon>
        <taxon>Bacillati</taxon>
        <taxon>Actinomycetota</taxon>
        <taxon>Actinomycetes</taxon>
        <taxon>Micromonosporales</taxon>
        <taxon>Micromonosporaceae</taxon>
        <taxon>Actinoplanes</taxon>
    </lineage>
</organism>
<dbReference type="InterPro" id="IPR014756">
    <property type="entry name" value="Ig_E-set"/>
</dbReference>
<dbReference type="AlphaFoldDB" id="A0A919TIC7"/>
<comment type="caution">
    <text evidence="2">The sequence shown here is derived from an EMBL/GenBank/DDBJ whole genome shotgun (WGS) entry which is preliminary data.</text>
</comment>
<feature type="signal peptide" evidence="1">
    <location>
        <begin position="1"/>
        <end position="37"/>
    </location>
</feature>
<evidence type="ECO:0000313" key="3">
    <source>
        <dbReference type="Proteomes" id="UP000629619"/>
    </source>
</evidence>
<reference evidence="2" key="1">
    <citation type="submission" date="2021-01" db="EMBL/GenBank/DDBJ databases">
        <title>Whole genome shotgun sequence of Actinoplanes siamensis NBRC 109076.</title>
        <authorList>
            <person name="Komaki H."/>
            <person name="Tamura T."/>
        </authorList>
    </citation>
    <scope>NUCLEOTIDE SEQUENCE</scope>
    <source>
        <strain evidence="2">NBRC 109076</strain>
    </source>
</reference>
<evidence type="ECO:0000256" key="1">
    <source>
        <dbReference type="SAM" id="SignalP"/>
    </source>
</evidence>
<keyword evidence="1" id="KW-0732">Signal</keyword>